<dbReference type="EMBL" id="GGEC01055935">
    <property type="protein sequence ID" value="MBX36419.1"/>
    <property type="molecule type" value="Transcribed_RNA"/>
</dbReference>
<accession>A0A2P2N1S5</accession>
<name>A0A2P2N1S5_RHIMU</name>
<protein>
    <submittedName>
        <fullName evidence="1">Uncharacterized protein</fullName>
    </submittedName>
</protein>
<dbReference type="AlphaFoldDB" id="A0A2P2N1S5"/>
<evidence type="ECO:0000313" key="1">
    <source>
        <dbReference type="EMBL" id="MBX36419.1"/>
    </source>
</evidence>
<reference evidence="1" key="1">
    <citation type="submission" date="2018-02" db="EMBL/GenBank/DDBJ databases">
        <title>Rhizophora mucronata_Transcriptome.</title>
        <authorList>
            <person name="Meera S.P."/>
            <person name="Sreeshan A."/>
            <person name="Augustine A."/>
        </authorList>
    </citation>
    <scope>NUCLEOTIDE SEQUENCE</scope>
    <source>
        <tissue evidence="1">Leaf</tissue>
    </source>
</reference>
<sequence>MFLSRNEGFGIYDTELLCLGTSAVVVVAVVRSEIIGGTCCRSHKTPRRQ</sequence>
<proteinExistence type="predicted"/>
<organism evidence="1">
    <name type="scientific">Rhizophora mucronata</name>
    <name type="common">Asiatic mangrove</name>
    <dbReference type="NCBI Taxonomy" id="61149"/>
    <lineage>
        <taxon>Eukaryota</taxon>
        <taxon>Viridiplantae</taxon>
        <taxon>Streptophyta</taxon>
        <taxon>Embryophyta</taxon>
        <taxon>Tracheophyta</taxon>
        <taxon>Spermatophyta</taxon>
        <taxon>Magnoliopsida</taxon>
        <taxon>eudicotyledons</taxon>
        <taxon>Gunneridae</taxon>
        <taxon>Pentapetalae</taxon>
        <taxon>rosids</taxon>
        <taxon>fabids</taxon>
        <taxon>Malpighiales</taxon>
        <taxon>Rhizophoraceae</taxon>
        <taxon>Rhizophora</taxon>
    </lineage>
</organism>